<proteinExistence type="predicted"/>
<dbReference type="EMBL" id="JAPOHA010000003">
    <property type="protein sequence ID" value="MCY1713452.1"/>
    <property type="molecule type" value="Genomic_DNA"/>
</dbReference>
<feature type="transmembrane region" description="Helical" evidence="1">
    <location>
        <begin position="236"/>
        <end position="257"/>
    </location>
</feature>
<feature type="transmembrane region" description="Helical" evidence="1">
    <location>
        <begin position="206"/>
        <end position="224"/>
    </location>
</feature>
<dbReference type="RefSeq" id="WP_268057464.1">
    <property type="nucleotide sequence ID" value="NZ_JAPOHA010000003.1"/>
</dbReference>
<dbReference type="PANTHER" id="PTHR33802">
    <property type="entry name" value="SI:CH211-161H7.5-RELATED"/>
    <property type="match status" value="1"/>
</dbReference>
<feature type="transmembrane region" description="Helical" evidence="1">
    <location>
        <begin position="12"/>
        <end position="33"/>
    </location>
</feature>
<keyword evidence="1" id="KW-0472">Membrane</keyword>
<protein>
    <submittedName>
        <fullName evidence="2">Tryptophan-rich sensory protein</fullName>
    </submittedName>
</protein>
<reference evidence="2 3" key="1">
    <citation type="submission" date="2022-11" db="EMBL/GenBank/DDBJ databases">
        <authorList>
            <person name="Caiyu Z."/>
        </authorList>
    </citation>
    <scope>NUCLEOTIDE SEQUENCE [LARGE SCALE GENOMIC DNA]</scope>
    <source>
        <strain evidence="2 3">YR-4</strain>
    </source>
</reference>
<keyword evidence="3" id="KW-1185">Reference proteome</keyword>
<feature type="transmembrane region" description="Helical" evidence="1">
    <location>
        <begin position="182"/>
        <end position="201"/>
    </location>
</feature>
<feature type="transmembrane region" description="Helical" evidence="1">
    <location>
        <begin position="115"/>
        <end position="135"/>
    </location>
</feature>
<sequence length="273" mass="29950">MADMKGSAGLKILNTAAFVFMVIVNILANLLPINGVTTGQVSDAYPNLFTPSSYTFSIWGFIYFLLALFVLYQFGTFNGSEDAREDYIKEIGYAFAVASLANAAWIFAWHYRLTLLSALFMLVLLGSLEVIVSRLSKKEFSGKEKLFVKLPFSISFGWITAAALVNIIVWLVSIGFTGFSNQVWTAIAMVLVLLAGVSGIVNLKDVGYGLAILWTFVGILMKHISSNGYNGQYHAVIILAVFGIIVLVFSILFLLAANKSTRSSCKFSFIIHT</sequence>
<feature type="transmembrane region" description="Helical" evidence="1">
    <location>
        <begin position="53"/>
        <end position="71"/>
    </location>
</feature>
<dbReference type="PANTHER" id="PTHR33802:SF1">
    <property type="entry name" value="XK-RELATED PROTEIN"/>
    <property type="match status" value="1"/>
</dbReference>
<dbReference type="Proteomes" id="UP001082703">
    <property type="component" value="Unassembled WGS sequence"/>
</dbReference>
<comment type="caution">
    <text evidence="2">The sequence shown here is derived from an EMBL/GenBank/DDBJ whole genome shotgun (WGS) entry which is preliminary data.</text>
</comment>
<name>A0ABT4BRC6_9FIRM</name>
<evidence type="ECO:0000313" key="2">
    <source>
        <dbReference type="EMBL" id="MCY1713452.1"/>
    </source>
</evidence>
<feature type="transmembrane region" description="Helical" evidence="1">
    <location>
        <begin position="156"/>
        <end position="176"/>
    </location>
</feature>
<feature type="transmembrane region" description="Helical" evidence="1">
    <location>
        <begin position="91"/>
        <end position="109"/>
    </location>
</feature>
<accession>A0ABT4BRC6</accession>
<organism evidence="2 3">
    <name type="scientific">Caproiciproducens galactitolivorans</name>
    <dbReference type="NCBI Taxonomy" id="642589"/>
    <lineage>
        <taxon>Bacteria</taxon>
        <taxon>Bacillati</taxon>
        <taxon>Bacillota</taxon>
        <taxon>Clostridia</taxon>
        <taxon>Eubacteriales</taxon>
        <taxon>Acutalibacteraceae</taxon>
        <taxon>Caproiciproducens</taxon>
    </lineage>
</organism>
<evidence type="ECO:0000313" key="3">
    <source>
        <dbReference type="Proteomes" id="UP001082703"/>
    </source>
</evidence>
<evidence type="ECO:0000256" key="1">
    <source>
        <dbReference type="SAM" id="Phobius"/>
    </source>
</evidence>
<keyword evidence="1" id="KW-1133">Transmembrane helix</keyword>
<gene>
    <name evidence="2" type="ORF">OUY18_04175</name>
</gene>
<keyword evidence="1" id="KW-0812">Transmembrane</keyword>